<dbReference type="Gene3D" id="3.15.10.30">
    <property type="entry name" value="Haemolymph juvenile hormone binding protein"/>
    <property type="match status" value="1"/>
</dbReference>
<proteinExistence type="predicted"/>
<organism evidence="2 3">
    <name type="scientific">Chironomus riparius</name>
    <dbReference type="NCBI Taxonomy" id="315576"/>
    <lineage>
        <taxon>Eukaryota</taxon>
        <taxon>Metazoa</taxon>
        <taxon>Ecdysozoa</taxon>
        <taxon>Arthropoda</taxon>
        <taxon>Hexapoda</taxon>
        <taxon>Insecta</taxon>
        <taxon>Pterygota</taxon>
        <taxon>Neoptera</taxon>
        <taxon>Endopterygota</taxon>
        <taxon>Diptera</taxon>
        <taxon>Nematocera</taxon>
        <taxon>Chironomoidea</taxon>
        <taxon>Chironomidae</taxon>
        <taxon>Chironominae</taxon>
        <taxon>Chironomus</taxon>
    </lineage>
</organism>
<accession>A0A9N9WMB2</accession>
<dbReference type="Pfam" id="PF06585">
    <property type="entry name" value="JHBP"/>
    <property type="match status" value="1"/>
</dbReference>
<feature type="signal peptide" evidence="1">
    <location>
        <begin position="1"/>
        <end position="18"/>
    </location>
</feature>
<keyword evidence="1" id="KW-0732">Signal</keyword>
<evidence type="ECO:0000313" key="3">
    <source>
        <dbReference type="Proteomes" id="UP001153620"/>
    </source>
</evidence>
<dbReference type="PANTHER" id="PTHR11008:SF9">
    <property type="entry name" value="PROTEIN TAKEOUT-LIKE PROTEIN"/>
    <property type="match status" value="1"/>
</dbReference>
<evidence type="ECO:0000256" key="1">
    <source>
        <dbReference type="SAM" id="SignalP"/>
    </source>
</evidence>
<dbReference type="SMR" id="A0A9N9WMB2"/>
<dbReference type="AlphaFoldDB" id="A0A9N9WMB2"/>
<reference evidence="2" key="2">
    <citation type="submission" date="2022-10" db="EMBL/GenBank/DDBJ databases">
        <authorList>
            <consortium name="ENA_rothamsted_submissions"/>
            <consortium name="culmorum"/>
            <person name="King R."/>
        </authorList>
    </citation>
    <scope>NUCLEOTIDE SEQUENCE</scope>
</reference>
<evidence type="ECO:0000313" key="2">
    <source>
        <dbReference type="EMBL" id="CAG9797425.1"/>
    </source>
</evidence>
<dbReference type="Proteomes" id="UP001153620">
    <property type="component" value="Chromosome 1"/>
</dbReference>
<keyword evidence="3" id="KW-1185">Reference proteome</keyword>
<gene>
    <name evidence="2" type="ORF">CHIRRI_LOCUS424</name>
</gene>
<sequence length="297" mass="33249">MKFLITFCVIIFAWGSTADSYNDLSAIEQLVSNEIGHENYSLAEIILEIIDRFRDVINDAVKDLLESQRHLILTGVPPVIPPLDPFYIDEYFIDPTEEIAGFSSFQMRLTNTTLKGIYDFKIDQVDIRPLGLFGMISLSFDKLEMEGFHSTNATLLQSSSAVGSGPFTMTLNNFKVSAYVQIEINGRIRPNLKTVITAYSVSSVDPNFEGFGPLLQLLFNPAARLAFPALIALSNINANLWLNNEFIPAVNGVINDFGIIDIIGLIRTLIRNNAESFDTEIMDALYRFDQMNSNLKL</sequence>
<dbReference type="InterPro" id="IPR038606">
    <property type="entry name" value="To_sf"/>
</dbReference>
<protein>
    <recommendedName>
        <fullName evidence="4">Hemolymph juvenile hormone binding protein</fullName>
    </recommendedName>
</protein>
<reference evidence="2" key="1">
    <citation type="submission" date="2022-01" db="EMBL/GenBank/DDBJ databases">
        <authorList>
            <person name="King R."/>
        </authorList>
    </citation>
    <scope>NUCLEOTIDE SEQUENCE</scope>
</reference>
<dbReference type="SMART" id="SM00700">
    <property type="entry name" value="JHBP"/>
    <property type="match status" value="1"/>
</dbReference>
<evidence type="ECO:0008006" key="4">
    <source>
        <dbReference type="Google" id="ProtNLM"/>
    </source>
</evidence>
<name>A0A9N9WMB2_9DIPT</name>
<dbReference type="PANTHER" id="PTHR11008">
    <property type="entry name" value="PROTEIN TAKEOUT-LIKE PROTEIN"/>
    <property type="match status" value="1"/>
</dbReference>
<feature type="chain" id="PRO_5040289708" description="Hemolymph juvenile hormone binding protein" evidence="1">
    <location>
        <begin position="19"/>
        <end position="297"/>
    </location>
</feature>
<dbReference type="EMBL" id="OU895877">
    <property type="protein sequence ID" value="CAG9797425.1"/>
    <property type="molecule type" value="Genomic_DNA"/>
</dbReference>
<dbReference type="OrthoDB" id="6370791at2759"/>
<dbReference type="InterPro" id="IPR010562">
    <property type="entry name" value="Haemolymph_juvenile_hormone-bd"/>
</dbReference>